<dbReference type="HOGENOM" id="CLU_2165620_0_0_10"/>
<reference evidence="2 3" key="1">
    <citation type="journal article" date="2011" name="J. Bacteriol.">
        <title>Complete genome sequence of Algoriphagus sp. PR1, bacterial prey of a colony-forming choanoflagellate.</title>
        <authorList>
            <person name="Alegado R.A."/>
            <person name="Ferriera S."/>
            <person name="Nusbaum C."/>
            <person name="Young S.K."/>
            <person name="Zeng Q."/>
            <person name="Imamovic A."/>
            <person name="Fairclough S.R."/>
            <person name="King N."/>
        </authorList>
    </citation>
    <scope>NUCLEOTIDE SEQUENCE [LARGE SCALE GENOMIC DNA]</scope>
    <source>
        <strain evidence="2 3">PR1</strain>
    </source>
</reference>
<evidence type="ECO:0000256" key="1">
    <source>
        <dbReference type="SAM" id="SignalP"/>
    </source>
</evidence>
<gene>
    <name evidence="2" type="ORF">ALPR1_17848</name>
</gene>
<protein>
    <submittedName>
        <fullName evidence="2">Uncharacterized protein</fullName>
    </submittedName>
</protein>
<name>A3HWF1_9BACT</name>
<dbReference type="OrthoDB" id="671991at2"/>
<evidence type="ECO:0000313" key="3">
    <source>
        <dbReference type="Proteomes" id="UP000003919"/>
    </source>
</evidence>
<dbReference type="EMBL" id="AAXU02000001">
    <property type="protein sequence ID" value="EAZ80924.1"/>
    <property type="molecule type" value="Genomic_DNA"/>
</dbReference>
<feature type="signal peptide" evidence="1">
    <location>
        <begin position="1"/>
        <end position="17"/>
    </location>
</feature>
<feature type="chain" id="PRO_5002652732" evidence="1">
    <location>
        <begin position="18"/>
        <end position="110"/>
    </location>
</feature>
<comment type="caution">
    <text evidence="2">The sequence shown here is derived from an EMBL/GenBank/DDBJ whole genome shotgun (WGS) entry which is preliminary data.</text>
</comment>
<accession>A3HWF1</accession>
<sequence>MKVFAILLSLFSFWLTAMPCCSEESSCDTIELKQNSDSEPQDDCNDHLPCSPFYSCGSCTGFSAENFSFPPLLSSEEVNIEPNAEWSVPFSEQHRKRILKPPGKALPLFA</sequence>
<dbReference type="AlphaFoldDB" id="A3HWF1"/>
<organism evidence="2 3">
    <name type="scientific">Algoriphagus machipongonensis</name>
    <dbReference type="NCBI Taxonomy" id="388413"/>
    <lineage>
        <taxon>Bacteria</taxon>
        <taxon>Pseudomonadati</taxon>
        <taxon>Bacteroidota</taxon>
        <taxon>Cytophagia</taxon>
        <taxon>Cytophagales</taxon>
        <taxon>Cyclobacteriaceae</taxon>
        <taxon>Algoriphagus</taxon>
    </lineage>
</organism>
<keyword evidence="3" id="KW-1185">Reference proteome</keyword>
<keyword evidence="1" id="KW-0732">Signal</keyword>
<dbReference type="RefSeq" id="WP_008202531.1">
    <property type="nucleotide sequence ID" value="NZ_CM001023.1"/>
</dbReference>
<evidence type="ECO:0000313" key="2">
    <source>
        <dbReference type="EMBL" id="EAZ80924.1"/>
    </source>
</evidence>
<proteinExistence type="predicted"/>
<dbReference type="STRING" id="388413.ALPR1_17848"/>
<dbReference type="Proteomes" id="UP000003919">
    <property type="component" value="Unassembled WGS sequence"/>
</dbReference>